<comment type="caution">
    <text evidence="1">The sequence shown here is derived from an EMBL/GenBank/DDBJ whole genome shotgun (WGS) entry which is preliminary data.</text>
</comment>
<reference evidence="1 2" key="1">
    <citation type="submission" date="2016-02" db="EMBL/GenBank/DDBJ databases">
        <title>Genome analysis of coral dinoflagellate symbionts highlights evolutionary adaptations to a symbiotic lifestyle.</title>
        <authorList>
            <person name="Aranda M."/>
            <person name="Li Y."/>
            <person name="Liew Y.J."/>
            <person name="Baumgarten S."/>
            <person name="Simakov O."/>
            <person name="Wilson M."/>
            <person name="Piel J."/>
            <person name="Ashoor H."/>
            <person name="Bougouffa S."/>
            <person name="Bajic V.B."/>
            <person name="Ryu T."/>
            <person name="Ravasi T."/>
            <person name="Bayer T."/>
            <person name="Micklem G."/>
            <person name="Kim H."/>
            <person name="Bhak J."/>
            <person name="Lajeunesse T.C."/>
            <person name="Voolstra C.R."/>
        </authorList>
    </citation>
    <scope>NUCLEOTIDE SEQUENCE [LARGE SCALE GENOMIC DNA]</scope>
    <source>
        <strain evidence="1 2">CCMP2467</strain>
    </source>
</reference>
<sequence length="268" mass="29525">MVAIYSPVPVGHGVADGTAKALLALDVHGVADIDFADTPSLLRWRSAPPQRISVETLILSYSAGATDEGHYSSGTPWFGINGGRDPSSKKPLGEWMTVQSHLEDDQYPRRFEVYESNANGVNSVLELAGYQGVKIPKDSCPRTIEVLTESDTDVISTCQGPVPPEPDYWDCVLSDLEARELARRAYFQVKYSLRFNQSLGVDPNLPAWYTIFKGGKLTTEGLVEKKKEKDGRFDASGLTWCLVLFGMYAQSGFLSLQRTVDTFIEAYG</sequence>
<name>A0A1Q9E1A5_SYMMI</name>
<dbReference type="EMBL" id="LSRX01000301">
    <property type="protein sequence ID" value="OLQ01210.1"/>
    <property type="molecule type" value="Genomic_DNA"/>
</dbReference>
<proteinExistence type="predicted"/>
<gene>
    <name evidence="1" type="ORF">AK812_SmicGene16061</name>
</gene>
<protein>
    <submittedName>
        <fullName evidence="1">Uncharacterized protein</fullName>
    </submittedName>
</protein>
<accession>A0A1Q9E1A5</accession>
<dbReference type="AlphaFoldDB" id="A0A1Q9E1A5"/>
<evidence type="ECO:0000313" key="1">
    <source>
        <dbReference type="EMBL" id="OLQ01210.1"/>
    </source>
</evidence>
<dbReference type="OrthoDB" id="10327657at2759"/>
<organism evidence="1 2">
    <name type="scientific">Symbiodinium microadriaticum</name>
    <name type="common">Dinoflagellate</name>
    <name type="synonym">Zooxanthella microadriatica</name>
    <dbReference type="NCBI Taxonomy" id="2951"/>
    <lineage>
        <taxon>Eukaryota</taxon>
        <taxon>Sar</taxon>
        <taxon>Alveolata</taxon>
        <taxon>Dinophyceae</taxon>
        <taxon>Suessiales</taxon>
        <taxon>Symbiodiniaceae</taxon>
        <taxon>Symbiodinium</taxon>
    </lineage>
</organism>
<evidence type="ECO:0000313" key="2">
    <source>
        <dbReference type="Proteomes" id="UP000186817"/>
    </source>
</evidence>
<dbReference type="Proteomes" id="UP000186817">
    <property type="component" value="Unassembled WGS sequence"/>
</dbReference>
<keyword evidence="2" id="KW-1185">Reference proteome</keyword>